<keyword evidence="1" id="KW-0456">Lyase</keyword>
<protein>
    <submittedName>
        <fullName evidence="1">Chondroitin AC/alginate lyase</fullName>
    </submittedName>
</protein>
<gene>
    <name evidence="1" type="ORF">F5148DRAFT_158949</name>
</gene>
<reference evidence="1" key="1">
    <citation type="submission" date="2021-03" db="EMBL/GenBank/DDBJ databases">
        <title>Evolutionary priming and transition to the ectomycorrhizal habit in an iconic lineage of mushroom-forming fungi: is preadaptation a requirement?</title>
        <authorList>
            <consortium name="DOE Joint Genome Institute"/>
            <person name="Looney B.P."/>
            <person name="Miyauchi S."/>
            <person name="Morin E."/>
            <person name="Drula E."/>
            <person name="Courty P.E."/>
            <person name="Chicoki N."/>
            <person name="Fauchery L."/>
            <person name="Kohler A."/>
            <person name="Kuo A."/>
            <person name="LaButti K."/>
            <person name="Pangilinan J."/>
            <person name="Lipzen A."/>
            <person name="Riley R."/>
            <person name="Andreopoulos W."/>
            <person name="He G."/>
            <person name="Johnson J."/>
            <person name="Barry K.W."/>
            <person name="Grigoriev I.V."/>
            <person name="Nagy L."/>
            <person name="Hibbett D."/>
            <person name="Henrissat B."/>
            <person name="Matheny P.B."/>
            <person name="Labbe J."/>
            <person name="Martin A.F."/>
        </authorList>
    </citation>
    <scope>NUCLEOTIDE SEQUENCE</scope>
    <source>
        <strain evidence="1">BPL698</strain>
    </source>
</reference>
<evidence type="ECO:0000313" key="2">
    <source>
        <dbReference type="Proteomes" id="UP001207468"/>
    </source>
</evidence>
<dbReference type="Proteomes" id="UP001207468">
    <property type="component" value="Unassembled WGS sequence"/>
</dbReference>
<sequence>MILSVVPLVTIVLSLFAVPSFAGLNMNYAPYANEFIEPSYILNKNWTNTTIVSQGSIIQWANSLALLGPWSVTASKTILAPSNNSHDYLSWAPYYWPNCTGVGNTTALTPQQMWVTCPYVMVDGVFNPDIGTINNAPAFETMASAVLFNTIAWVITGTPKYSTNVASWINTWFLNSSTYMNPNLNYAQMARGPGYNVRLGDHTGVLDLKCMTKIVSAVLVLRAGNAPGWTSAIDAGLVNWTTSYIGWLTTSPVALNESIAPNNHGSFYYTQLSSLQILVNDTAGASASIHKYFSTTYLNQINATGEQPFEMIRTRPYHYRSYNLCAMITNARIASHLGFSAWNLPTASGAIIKTALDFTMTVPPGNELAAELYPNVGAGAAVYGDPSGTYAKFLSTVQPNYPANPWFFYDQPFSDSGWVAVHAGGLGAETPGAALASQTAAPLSIATPTSTHAPSTDGTGAVVNSAGARILVGTNGQLFVGVAALVLLHAFIV</sequence>
<dbReference type="EMBL" id="JAGFNK010000140">
    <property type="protein sequence ID" value="KAI9507102.1"/>
    <property type="molecule type" value="Genomic_DNA"/>
</dbReference>
<name>A0ACC0U7M1_9AGAM</name>
<keyword evidence="2" id="KW-1185">Reference proteome</keyword>
<organism evidence="1 2">
    <name type="scientific">Russula earlei</name>
    <dbReference type="NCBI Taxonomy" id="71964"/>
    <lineage>
        <taxon>Eukaryota</taxon>
        <taxon>Fungi</taxon>
        <taxon>Dikarya</taxon>
        <taxon>Basidiomycota</taxon>
        <taxon>Agaricomycotina</taxon>
        <taxon>Agaricomycetes</taxon>
        <taxon>Russulales</taxon>
        <taxon>Russulaceae</taxon>
        <taxon>Russula</taxon>
    </lineage>
</organism>
<comment type="caution">
    <text evidence="1">The sequence shown here is derived from an EMBL/GenBank/DDBJ whole genome shotgun (WGS) entry which is preliminary data.</text>
</comment>
<evidence type="ECO:0000313" key="1">
    <source>
        <dbReference type="EMBL" id="KAI9507102.1"/>
    </source>
</evidence>
<proteinExistence type="predicted"/>
<accession>A0ACC0U7M1</accession>